<evidence type="ECO:0000313" key="1">
    <source>
        <dbReference type="EMBL" id="KAB0265147.1"/>
    </source>
</evidence>
<reference evidence="1 2" key="1">
    <citation type="journal article" date="2019" name="Microorganisms">
        <title>Genome Insights into the Novel Species Microvirga brassicacearum, a Rapeseed Endophyte with Biotechnological Potential.</title>
        <authorList>
            <person name="Jimenez-Gomez A."/>
            <person name="Saati-Santamaria Z."/>
            <person name="Igual J.M."/>
            <person name="Rivas R."/>
            <person name="Mateos P.F."/>
            <person name="Garcia-Fraile P."/>
        </authorList>
    </citation>
    <scope>NUCLEOTIDE SEQUENCE [LARGE SCALE GENOMIC DNA]</scope>
    <source>
        <strain evidence="1 2">CDVBN77</strain>
    </source>
</reference>
<organism evidence="1 2">
    <name type="scientific">Microvirga brassicacearum</name>
    <dbReference type="NCBI Taxonomy" id="2580413"/>
    <lineage>
        <taxon>Bacteria</taxon>
        <taxon>Pseudomonadati</taxon>
        <taxon>Pseudomonadota</taxon>
        <taxon>Alphaproteobacteria</taxon>
        <taxon>Hyphomicrobiales</taxon>
        <taxon>Methylobacteriaceae</taxon>
        <taxon>Microvirga</taxon>
    </lineage>
</organism>
<proteinExistence type="predicted"/>
<evidence type="ECO:0000313" key="2">
    <source>
        <dbReference type="Proteomes" id="UP000325684"/>
    </source>
</evidence>
<dbReference type="AlphaFoldDB" id="A0A5N3P5X8"/>
<dbReference type="RefSeq" id="WP_150947828.1">
    <property type="nucleotide sequence ID" value="NZ_VCMV01000042.1"/>
</dbReference>
<dbReference type="EMBL" id="VCMV01000042">
    <property type="protein sequence ID" value="KAB0265147.1"/>
    <property type="molecule type" value="Genomic_DNA"/>
</dbReference>
<comment type="caution">
    <text evidence="1">The sequence shown here is derived from an EMBL/GenBank/DDBJ whole genome shotgun (WGS) entry which is preliminary data.</text>
</comment>
<accession>A0A5N3P5X8</accession>
<gene>
    <name evidence="1" type="ORF">FEZ63_20120</name>
</gene>
<sequence length="94" mass="10252">MKTDRRAYENGKEITPPTVATKLAAGYKTVMASCLANGCHHSAVVPLAGWPPETFIPDMALCLRCSKCGSKEIRMMLNVEEHYAMCSGITEYPG</sequence>
<protein>
    <submittedName>
        <fullName evidence="1">Uncharacterized protein</fullName>
    </submittedName>
</protein>
<dbReference type="Proteomes" id="UP000325684">
    <property type="component" value="Unassembled WGS sequence"/>
</dbReference>
<keyword evidence="2" id="KW-1185">Reference proteome</keyword>
<dbReference type="OrthoDB" id="7995910at2"/>
<name>A0A5N3P5X8_9HYPH</name>